<evidence type="ECO:0000313" key="2">
    <source>
        <dbReference type="EMBL" id="KAK4313340.1"/>
    </source>
</evidence>
<keyword evidence="1" id="KW-0732">Signal</keyword>
<dbReference type="GO" id="GO:0006044">
    <property type="term" value="P:N-acetylglucosamine metabolic process"/>
    <property type="evidence" value="ECO:0007669"/>
    <property type="project" value="TreeGrafter"/>
</dbReference>
<evidence type="ECO:0000256" key="1">
    <source>
        <dbReference type="SAM" id="SignalP"/>
    </source>
</evidence>
<evidence type="ECO:0008006" key="4">
    <source>
        <dbReference type="Google" id="ProtNLM"/>
    </source>
</evidence>
<dbReference type="EMBL" id="JAWZYT010001326">
    <property type="protein sequence ID" value="KAK4313340.1"/>
    <property type="molecule type" value="Genomic_DNA"/>
</dbReference>
<dbReference type="PANTHER" id="PTHR10704">
    <property type="entry name" value="CARBOHYDRATE SULFOTRANSFERASE"/>
    <property type="match status" value="1"/>
</dbReference>
<dbReference type="Gene3D" id="3.40.50.300">
    <property type="entry name" value="P-loop containing nucleotide triphosphate hydrolases"/>
    <property type="match status" value="1"/>
</dbReference>
<dbReference type="Proteomes" id="UP001292094">
    <property type="component" value="Unassembled WGS sequence"/>
</dbReference>
<dbReference type="GO" id="GO:0006790">
    <property type="term" value="P:sulfur compound metabolic process"/>
    <property type="evidence" value="ECO:0007669"/>
    <property type="project" value="TreeGrafter"/>
</dbReference>
<protein>
    <recommendedName>
        <fullName evidence="4">Sulfotransferase</fullName>
    </recommendedName>
</protein>
<name>A0AAE1UBR7_9EUCA</name>
<gene>
    <name evidence="2" type="ORF">Pmani_015294</name>
</gene>
<dbReference type="PANTHER" id="PTHR10704:SF44">
    <property type="entry name" value="LD35051P-RELATED"/>
    <property type="match status" value="1"/>
</dbReference>
<reference evidence="2" key="1">
    <citation type="submission" date="2023-11" db="EMBL/GenBank/DDBJ databases">
        <title>Genome assemblies of two species of porcelain crab, Petrolisthes cinctipes and Petrolisthes manimaculis (Anomura: Porcellanidae).</title>
        <authorList>
            <person name="Angst P."/>
        </authorList>
    </citation>
    <scope>NUCLEOTIDE SEQUENCE</scope>
    <source>
        <strain evidence="2">PB745_02</strain>
        <tissue evidence="2">Gill</tissue>
    </source>
</reference>
<feature type="signal peptide" evidence="1">
    <location>
        <begin position="1"/>
        <end position="22"/>
    </location>
</feature>
<dbReference type="InterPro" id="IPR051135">
    <property type="entry name" value="Gal/GlcNAc/GalNAc_ST"/>
</dbReference>
<dbReference type="AlphaFoldDB" id="A0AAE1UBR7"/>
<keyword evidence="3" id="KW-1185">Reference proteome</keyword>
<dbReference type="GO" id="GO:0001517">
    <property type="term" value="F:N-acetylglucosamine 6-O-sulfotransferase activity"/>
    <property type="evidence" value="ECO:0007669"/>
    <property type="project" value="TreeGrafter"/>
</dbReference>
<organism evidence="2 3">
    <name type="scientific">Petrolisthes manimaculis</name>
    <dbReference type="NCBI Taxonomy" id="1843537"/>
    <lineage>
        <taxon>Eukaryota</taxon>
        <taxon>Metazoa</taxon>
        <taxon>Ecdysozoa</taxon>
        <taxon>Arthropoda</taxon>
        <taxon>Crustacea</taxon>
        <taxon>Multicrustacea</taxon>
        <taxon>Malacostraca</taxon>
        <taxon>Eumalacostraca</taxon>
        <taxon>Eucarida</taxon>
        <taxon>Decapoda</taxon>
        <taxon>Pleocyemata</taxon>
        <taxon>Anomura</taxon>
        <taxon>Galatheoidea</taxon>
        <taxon>Porcellanidae</taxon>
        <taxon>Petrolisthes</taxon>
    </lineage>
</organism>
<sequence>MMIVVVIVALVVIILDYGPSAAVCQKSVYNNNNNINNNKDIVTNQSNVLTHHTDKATPMVLLLSSQGRSGSSFLGELLASPNWVFYFYEPLHYLEHYLERLTAPNVISDLHSFFTCNISKAMENETLDPWPSMLVLMKMKRRFGYQIQQDRNNNTNNNTETKKGLIESCEDRSVKVIKTIRTRVSWLKPLLNSLQDLKIIHLLRDPRKYAIM</sequence>
<proteinExistence type="predicted"/>
<comment type="caution">
    <text evidence="2">The sequence shown here is derived from an EMBL/GenBank/DDBJ whole genome shotgun (WGS) entry which is preliminary data.</text>
</comment>
<feature type="chain" id="PRO_5042022643" description="Sulfotransferase" evidence="1">
    <location>
        <begin position="23"/>
        <end position="212"/>
    </location>
</feature>
<dbReference type="InterPro" id="IPR027417">
    <property type="entry name" value="P-loop_NTPase"/>
</dbReference>
<evidence type="ECO:0000313" key="3">
    <source>
        <dbReference type="Proteomes" id="UP001292094"/>
    </source>
</evidence>
<dbReference type="SUPFAM" id="SSF52540">
    <property type="entry name" value="P-loop containing nucleoside triphosphate hydrolases"/>
    <property type="match status" value="1"/>
</dbReference>
<accession>A0AAE1UBR7</accession>